<organism evidence="7 8">
    <name type="scientific">Eumeta variegata</name>
    <name type="common">Bagworm moth</name>
    <name type="synonym">Eumeta japonica</name>
    <dbReference type="NCBI Taxonomy" id="151549"/>
    <lineage>
        <taxon>Eukaryota</taxon>
        <taxon>Metazoa</taxon>
        <taxon>Ecdysozoa</taxon>
        <taxon>Arthropoda</taxon>
        <taxon>Hexapoda</taxon>
        <taxon>Insecta</taxon>
        <taxon>Pterygota</taxon>
        <taxon>Neoptera</taxon>
        <taxon>Endopterygota</taxon>
        <taxon>Lepidoptera</taxon>
        <taxon>Glossata</taxon>
        <taxon>Ditrysia</taxon>
        <taxon>Tineoidea</taxon>
        <taxon>Psychidae</taxon>
        <taxon>Oiketicinae</taxon>
        <taxon>Eumeta</taxon>
    </lineage>
</organism>
<evidence type="ECO:0000313" key="7">
    <source>
        <dbReference type="EMBL" id="GBP15136.1"/>
    </source>
</evidence>
<dbReference type="PANTHER" id="PTHR12726:SF0">
    <property type="entry name" value="CERAMIDE GLUCOSYLTRANSFERASE"/>
    <property type="match status" value="1"/>
</dbReference>
<evidence type="ECO:0000256" key="2">
    <source>
        <dbReference type="ARBA" id="ARBA00022676"/>
    </source>
</evidence>
<dbReference type="Pfam" id="PF13506">
    <property type="entry name" value="Glyco_transf_21"/>
    <property type="match status" value="1"/>
</dbReference>
<proteinExistence type="predicted"/>
<reference evidence="7 8" key="1">
    <citation type="journal article" date="2019" name="Commun. Biol.">
        <title>The bagworm genome reveals a unique fibroin gene that provides high tensile strength.</title>
        <authorList>
            <person name="Kono N."/>
            <person name="Nakamura H."/>
            <person name="Ohtoshi R."/>
            <person name="Tomita M."/>
            <person name="Numata K."/>
            <person name="Arakawa K."/>
        </authorList>
    </citation>
    <scope>NUCLEOTIDE SEQUENCE [LARGE SCALE GENOMIC DNA]</scope>
</reference>
<gene>
    <name evidence="7" type="primary">ugcg-a</name>
    <name evidence="7" type="ORF">EVAR_74130_1</name>
</gene>
<comment type="subcellular location">
    <subcellularLocation>
        <location evidence="1">Membrane</location>
        <topology evidence="1">Multi-pass membrane protein</topology>
    </subcellularLocation>
</comment>
<dbReference type="InterPro" id="IPR025993">
    <property type="entry name" value="Ceramide_glucosylTrfase"/>
</dbReference>
<accession>A0A4C1TLP4</accession>
<dbReference type="GO" id="GO:0016020">
    <property type="term" value="C:membrane"/>
    <property type="evidence" value="ECO:0007669"/>
    <property type="project" value="UniProtKB-SubCell"/>
</dbReference>
<keyword evidence="5" id="KW-1133">Transmembrane helix</keyword>
<dbReference type="EMBL" id="BGZK01005705">
    <property type="protein sequence ID" value="GBP15136.1"/>
    <property type="molecule type" value="Genomic_DNA"/>
</dbReference>
<dbReference type="STRING" id="151549.A0A4C1TLP4"/>
<sequence>MFPNETPLPGVSIIKPLMGIDPNLEHNLETFFTMDYPVYELLFCIEDKSDPAVKLVELNCKIPFSRSFIVLGGSNVGVNPAINNMQPGYVAAKYEFVMISDSGIKMKMTHS</sequence>
<evidence type="ECO:0000313" key="8">
    <source>
        <dbReference type="Proteomes" id="UP000299102"/>
    </source>
</evidence>
<evidence type="ECO:0000256" key="4">
    <source>
        <dbReference type="ARBA" id="ARBA00022692"/>
    </source>
</evidence>
<dbReference type="Proteomes" id="UP000299102">
    <property type="component" value="Unassembled WGS sequence"/>
</dbReference>
<dbReference type="GO" id="GO:0008120">
    <property type="term" value="F:ceramide glucosyltransferase activity"/>
    <property type="evidence" value="ECO:0007669"/>
    <property type="project" value="TreeGrafter"/>
</dbReference>
<keyword evidence="3 7" id="KW-0808">Transferase</keyword>
<comment type="caution">
    <text evidence="7">The sequence shown here is derived from an EMBL/GenBank/DDBJ whole genome shotgun (WGS) entry which is preliminary data.</text>
</comment>
<evidence type="ECO:0000256" key="1">
    <source>
        <dbReference type="ARBA" id="ARBA00004141"/>
    </source>
</evidence>
<dbReference type="OrthoDB" id="1483400at2759"/>
<dbReference type="GO" id="GO:0006679">
    <property type="term" value="P:glucosylceramide biosynthetic process"/>
    <property type="evidence" value="ECO:0007669"/>
    <property type="project" value="TreeGrafter"/>
</dbReference>
<keyword evidence="6" id="KW-0472">Membrane</keyword>
<keyword evidence="2" id="KW-0328">Glycosyltransferase</keyword>
<evidence type="ECO:0000256" key="3">
    <source>
        <dbReference type="ARBA" id="ARBA00022679"/>
    </source>
</evidence>
<keyword evidence="4" id="KW-0812">Transmembrane</keyword>
<dbReference type="PANTHER" id="PTHR12726">
    <property type="entry name" value="CERAMIDE GLUCOSYLTRANSFERASE"/>
    <property type="match status" value="1"/>
</dbReference>
<name>A0A4C1TLP4_EUMVA</name>
<dbReference type="AlphaFoldDB" id="A0A4C1TLP4"/>
<evidence type="ECO:0000256" key="5">
    <source>
        <dbReference type="ARBA" id="ARBA00022989"/>
    </source>
</evidence>
<protein>
    <submittedName>
        <fullName evidence="7">Ceramide glucosyltransferase-A</fullName>
    </submittedName>
</protein>
<evidence type="ECO:0000256" key="6">
    <source>
        <dbReference type="ARBA" id="ARBA00023136"/>
    </source>
</evidence>
<keyword evidence="8" id="KW-1185">Reference proteome</keyword>